<feature type="transmembrane region" description="Helical" evidence="1">
    <location>
        <begin position="103"/>
        <end position="121"/>
    </location>
</feature>
<evidence type="ECO:0000256" key="1">
    <source>
        <dbReference type="SAM" id="Phobius"/>
    </source>
</evidence>
<keyword evidence="1" id="KW-0472">Membrane</keyword>
<sequence length="125" mass="12970">MKAPKVLGIGGSLLLVATAALHLSGYSELSKQLQNTPLPGFWRAAIQATWVFFSMGLVIIAAAVAAQFVQRGPANRAVLMVCMALLAGTVIVMAVWLGVFIGTLAIAIATLAIGTATAMLFRSPT</sequence>
<protein>
    <submittedName>
        <fullName evidence="2">Uncharacterized protein</fullName>
    </submittedName>
</protein>
<organism evidence="2">
    <name type="scientific">uncultured Chthoniobacterales bacterium</name>
    <dbReference type="NCBI Taxonomy" id="1836801"/>
    <lineage>
        <taxon>Bacteria</taxon>
        <taxon>Pseudomonadati</taxon>
        <taxon>Verrucomicrobiota</taxon>
        <taxon>Spartobacteria</taxon>
        <taxon>Chthoniobacterales</taxon>
        <taxon>environmental samples</taxon>
    </lineage>
</organism>
<accession>A0A6J4I5W0</accession>
<keyword evidence="1" id="KW-1133">Transmembrane helix</keyword>
<keyword evidence="1" id="KW-0812">Transmembrane</keyword>
<name>A0A6J4I5W0_9BACT</name>
<reference evidence="2" key="1">
    <citation type="submission" date="2020-02" db="EMBL/GenBank/DDBJ databases">
        <authorList>
            <person name="Meier V. D."/>
        </authorList>
    </citation>
    <scope>NUCLEOTIDE SEQUENCE</scope>
    <source>
        <strain evidence="2">AVDCRST_MAG42</strain>
    </source>
</reference>
<evidence type="ECO:0000313" key="2">
    <source>
        <dbReference type="EMBL" id="CAA9241991.1"/>
    </source>
</evidence>
<dbReference type="EMBL" id="CADCTA010000067">
    <property type="protein sequence ID" value="CAA9241991.1"/>
    <property type="molecule type" value="Genomic_DNA"/>
</dbReference>
<feature type="transmembrane region" description="Helical" evidence="1">
    <location>
        <begin position="44"/>
        <end position="65"/>
    </location>
</feature>
<feature type="transmembrane region" description="Helical" evidence="1">
    <location>
        <begin position="77"/>
        <end position="97"/>
    </location>
</feature>
<dbReference type="AlphaFoldDB" id="A0A6J4I5W0"/>
<proteinExistence type="predicted"/>
<gene>
    <name evidence="2" type="ORF">AVDCRST_MAG42-1750</name>
</gene>